<comment type="caution">
    <text evidence="2">The sequence shown here is derived from an EMBL/GenBank/DDBJ whole genome shotgun (WGS) entry which is preliminary data.</text>
</comment>
<keyword evidence="3" id="KW-1185">Reference proteome</keyword>
<evidence type="ECO:0000313" key="3">
    <source>
        <dbReference type="Proteomes" id="UP000708208"/>
    </source>
</evidence>
<evidence type="ECO:0000256" key="1">
    <source>
        <dbReference type="SAM" id="SignalP"/>
    </source>
</evidence>
<accession>A0A8J2KUR7</accession>
<feature type="chain" id="PRO_5035210179" evidence="1">
    <location>
        <begin position="24"/>
        <end position="178"/>
    </location>
</feature>
<protein>
    <submittedName>
        <fullName evidence="2">Uncharacterized protein</fullName>
    </submittedName>
</protein>
<dbReference type="Proteomes" id="UP000708208">
    <property type="component" value="Unassembled WGS sequence"/>
</dbReference>
<evidence type="ECO:0000313" key="2">
    <source>
        <dbReference type="EMBL" id="CAG7821888.1"/>
    </source>
</evidence>
<feature type="signal peptide" evidence="1">
    <location>
        <begin position="1"/>
        <end position="23"/>
    </location>
</feature>
<name>A0A8J2KUR7_9HEXA</name>
<organism evidence="2 3">
    <name type="scientific">Allacma fusca</name>
    <dbReference type="NCBI Taxonomy" id="39272"/>
    <lineage>
        <taxon>Eukaryota</taxon>
        <taxon>Metazoa</taxon>
        <taxon>Ecdysozoa</taxon>
        <taxon>Arthropoda</taxon>
        <taxon>Hexapoda</taxon>
        <taxon>Collembola</taxon>
        <taxon>Symphypleona</taxon>
        <taxon>Sminthuridae</taxon>
        <taxon>Allacma</taxon>
    </lineage>
</organism>
<gene>
    <name evidence="2" type="ORF">AFUS01_LOCUS32193</name>
</gene>
<proteinExistence type="predicted"/>
<sequence>MKISGVLLVQSLVWVCIFAESDGEKVEGGKVRVVAGGRTIKLASTPDIVALKDENVRHASSPPIDTEPLPSPQPFVSLTPAESQLLPEPLLPVVGEPGVKTDLEVEPSLYYGPYVKYGFPIPYGHHHHRYAHFGKNFGIRLGPFGLGLGFGLGTHYSFGYPGLFGFHKGFHKSFHFFG</sequence>
<reference evidence="2" key="1">
    <citation type="submission" date="2021-06" db="EMBL/GenBank/DDBJ databases">
        <authorList>
            <person name="Hodson N. C."/>
            <person name="Mongue J. A."/>
            <person name="Jaron S. K."/>
        </authorList>
    </citation>
    <scope>NUCLEOTIDE SEQUENCE</scope>
</reference>
<keyword evidence="1" id="KW-0732">Signal</keyword>
<dbReference type="AlphaFoldDB" id="A0A8J2KUR7"/>
<dbReference type="EMBL" id="CAJVCH010524412">
    <property type="protein sequence ID" value="CAG7821888.1"/>
    <property type="molecule type" value="Genomic_DNA"/>
</dbReference>